<keyword evidence="2" id="KW-1185">Reference proteome</keyword>
<dbReference type="OrthoDB" id="1453393at2"/>
<dbReference type="EMBL" id="SRLE01000016">
    <property type="protein sequence ID" value="TGD71101.1"/>
    <property type="molecule type" value="Genomic_DNA"/>
</dbReference>
<gene>
    <name evidence="1" type="ORF">E4634_19855</name>
</gene>
<protein>
    <submittedName>
        <fullName evidence="1">Uncharacterized protein</fullName>
    </submittedName>
</protein>
<evidence type="ECO:0000313" key="2">
    <source>
        <dbReference type="Proteomes" id="UP000298050"/>
    </source>
</evidence>
<reference evidence="1 2" key="1">
    <citation type="submission" date="2019-04" db="EMBL/GenBank/DDBJ databases">
        <title>Taxonomy of novel Haliea sp. from mangrove soil of West Coast of India.</title>
        <authorList>
            <person name="Verma A."/>
            <person name="Kumar P."/>
            <person name="Krishnamurthi S."/>
        </authorList>
    </citation>
    <scope>NUCLEOTIDE SEQUENCE [LARGE SCALE GENOMIC DNA]</scope>
    <source>
        <strain evidence="1 2">SAOS-164</strain>
    </source>
</reference>
<name>A0A4Z0LUY5_9GAMM</name>
<evidence type="ECO:0000313" key="1">
    <source>
        <dbReference type="EMBL" id="TGD71101.1"/>
    </source>
</evidence>
<sequence length="130" mass="14676">MNTCVEFTSDIFRPVLSEDAQVSPQVYGAELAWWLCQELAKIGIETTYPNIEDWGWFIEYVVEDNEYWRCCGNDPDGVDRRRIYLSPRAKGIFGRNKAPTEAASALLEGVASVLEENQSISGITWSADYA</sequence>
<dbReference type="RefSeq" id="WP_135446424.1">
    <property type="nucleotide sequence ID" value="NZ_SRLE01000016.1"/>
</dbReference>
<accession>A0A4Z0LUY5</accession>
<organism evidence="1 2">
    <name type="scientific">Mangrovimicrobium sediminis</name>
    <dbReference type="NCBI Taxonomy" id="2562682"/>
    <lineage>
        <taxon>Bacteria</taxon>
        <taxon>Pseudomonadati</taxon>
        <taxon>Pseudomonadota</taxon>
        <taxon>Gammaproteobacteria</taxon>
        <taxon>Cellvibrionales</taxon>
        <taxon>Halieaceae</taxon>
        <taxon>Mangrovimicrobium</taxon>
    </lineage>
</organism>
<proteinExistence type="predicted"/>
<comment type="caution">
    <text evidence="1">The sequence shown here is derived from an EMBL/GenBank/DDBJ whole genome shotgun (WGS) entry which is preliminary data.</text>
</comment>
<dbReference type="AlphaFoldDB" id="A0A4Z0LUY5"/>
<dbReference type="Proteomes" id="UP000298050">
    <property type="component" value="Unassembled WGS sequence"/>
</dbReference>